<gene>
    <name evidence="1" type="ORF">DFP72DRAFT_887031</name>
</gene>
<reference evidence="1 2" key="1">
    <citation type="submission" date="2020-07" db="EMBL/GenBank/DDBJ databases">
        <title>Comparative genomics of pyrophilous fungi reveals a link between fire events and developmental genes.</title>
        <authorList>
            <consortium name="DOE Joint Genome Institute"/>
            <person name="Steindorff A.S."/>
            <person name="Carver A."/>
            <person name="Calhoun S."/>
            <person name="Stillman K."/>
            <person name="Liu H."/>
            <person name="Lipzen A."/>
            <person name="Pangilinan J."/>
            <person name="Labutti K."/>
            <person name="Bruns T.D."/>
            <person name="Grigoriev I.V."/>
        </authorList>
    </citation>
    <scope>NUCLEOTIDE SEQUENCE [LARGE SCALE GENOMIC DNA]</scope>
    <source>
        <strain evidence="1 2">CBS 144469</strain>
    </source>
</reference>
<sequence length="281" mass="30854">MATPSSPDPLSSCFEATREGVDTILQSMNQELYHVKASAMREVARAAFSTAREAGGIIEVPEQGDVLHNILHALHRLPCERSSGVSLDSLVTAVDHMPRYGITPRTLILPRTSYYDLLLSHSKVNPLSVYSLAGHHELHDLAVESSRFLLELSPTEIPDEAGKRMGVLYLKRILVLHTQAIQSLKRLLMRPPEAHALVEGCDEATQKALGMDWDVAASGLAWTAGAGASAEGLQSELLKLEATLHCEECKNALHRRVQDVGEQWANVKVRARDEAKPQSLF</sequence>
<evidence type="ECO:0000313" key="2">
    <source>
        <dbReference type="Proteomes" id="UP000521943"/>
    </source>
</evidence>
<organism evidence="1 2">
    <name type="scientific">Ephemerocybe angulata</name>
    <dbReference type="NCBI Taxonomy" id="980116"/>
    <lineage>
        <taxon>Eukaryota</taxon>
        <taxon>Fungi</taxon>
        <taxon>Dikarya</taxon>
        <taxon>Basidiomycota</taxon>
        <taxon>Agaricomycotina</taxon>
        <taxon>Agaricomycetes</taxon>
        <taxon>Agaricomycetidae</taxon>
        <taxon>Agaricales</taxon>
        <taxon>Agaricineae</taxon>
        <taxon>Psathyrellaceae</taxon>
        <taxon>Ephemerocybe</taxon>
    </lineage>
</organism>
<keyword evidence="2" id="KW-1185">Reference proteome</keyword>
<evidence type="ECO:0000313" key="1">
    <source>
        <dbReference type="EMBL" id="KAF6758924.1"/>
    </source>
</evidence>
<accession>A0A8H6I6R0</accession>
<protein>
    <submittedName>
        <fullName evidence="1">Uncharacterized protein</fullName>
    </submittedName>
</protein>
<dbReference type="EMBL" id="JACGCI010000017">
    <property type="protein sequence ID" value="KAF6758924.1"/>
    <property type="molecule type" value="Genomic_DNA"/>
</dbReference>
<proteinExistence type="predicted"/>
<comment type="caution">
    <text evidence="1">The sequence shown here is derived from an EMBL/GenBank/DDBJ whole genome shotgun (WGS) entry which is preliminary data.</text>
</comment>
<dbReference type="AlphaFoldDB" id="A0A8H6I6R0"/>
<dbReference type="OrthoDB" id="3265815at2759"/>
<dbReference type="Proteomes" id="UP000521943">
    <property type="component" value="Unassembled WGS sequence"/>
</dbReference>
<name>A0A8H6I6R0_9AGAR</name>